<dbReference type="GO" id="GO:0043161">
    <property type="term" value="P:proteasome-mediated ubiquitin-dependent protein catabolic process"/>
    <property type="evidence" value="ECO:0007669"/>
    <property type="project" value="InterPro"/>
</dbReference>
<keyword evidence="11" id="KW-1185">Reference proteome</keyword>
<dbReference type="CDD" id="cd02666">
    <property type="entry name" value="Peptidase_C19J"/>
    <property type="match status" value="1"/>
</dbReference>
<reference evidence="10" key="1">
    <citation type="submission" date="2022-08" db="EMBL/GenBank/DDBJ databases">
        <authorList>
            <person name="Kallberg Y."/>
            <person name="Tangrot J."/>
            <person name="Rosling A."/>
        </authorList>
    </citation>
    <scope>NUCLEOTIDE SEQUENCE</scope>
    <source>
        <strain evidence="10">Wild A</strain>
    </source>
</reference>
<dbReference type="PANTHER" id="PTHR43982:SF6">
    <property type="entry name" value="UBIQUITIN CARBOXYL-TERMINAL HYDROLASE 2-RELATED"/>
    <property type="match status" value="1"/>
</dbReference>
<evidence type="ECO:0000256" key="7">
    <source>
        <dbReference type="SAM" id="Coils"/>
    </source>
</evidence>
<dbReference type="GO" id="GO:0016579">
    <property type="term" value="P:protein deubiquitination"/>
    <property type="evidence" value="ECO:0007669"/>
    <property type="project" value="InterPro"/>
</dbReference>
<dbReference type="PROSITE" id="PS50235">
    <property type="entry name" value="USP_3"/>
    <property type="match status" value="1"/>
</dbReference>
<dbReference type="EC" id="3.4.19.12" evidence="6"/>
<dbReference type="GO" id="GO:0004843">
    <property type="term" value="F:cysteine-type deubiquitinase activity"/>
    <property type="evidence" value="ECO:0007669"/>
    <property type="project" value="UniProtKB-UniRule"/>
</dbReference>
<dbReference type="InterPro" id="IPR038765">
    <property type="entry name" value="Papain-like_cys_pep_sf"/>
</dbReference>
<dbReference type="Gene3D" id="3.90.70.10">
    <property type="entry name" value="Cysteine proteinases"/>
    <property type="match status" value="1"/>
</dbReference>
<comment type="catalytic activity">
    <reaction evidence="1 6">
        <text>Thiol-dependent hydrolysis of ester, thioester, amide, peptide and isopeptide bonds formed by the C-terminal Gly of ubiquitin (a 76-residue protein attached to proteins as an intracellular targeting signal).</text>
        <dbReference type="EC" id="3.4.19.12"/>
    </reaction>
</comment>
<keyword evidence="2 6" id="KW-0645">Protease</keyword>
<comment type="caution">
    <text evidence="10">The sequence shown here is derived from an EMBL/GenBank/DDBJ whole genome shotgun (WGS) entry which is preliminary data.</text>
</comment>
<dbReference type="SUPFAM" id="SSF54001">
    <property type="entry name" value="Cysteine proteinases"/>
    <property type="match status" value="1"/>
</dbReference>
<comment type="similarity">
    <text evidence="6">Belongs to the peptidase C19 family.</text>
</comment>
<dbReference type="Pfam" id="PF13446">
    <property type="entry name" value="RPT"/>
    <property type="match status" value="2"/>
</dbReference>
<feature type="coiled-coil region" evidence="7">
    <location>
        <begin position="777"/>
        <end position="811"/>
    </location>
</feature>
<feature type="non-terminal residue" evidence="10">
    <location>
        <position position="955"/>
    </location>
</feature>
<dbReference type="PROSITE" id="PS00972">
    <property type="entry name" value="USP_1"/>
    <property type="match status" value="1"/>
</dbReference>
<gene>
    <name evidence="10" type="ORF">FWILDA_LOCUS11034</name>
</gene>
<dbReference type="OrthoDB" id="2420415at2759"/>
<organism evidence="10 11">
    <name type="scientific">Funneliformis geosporum</name>
    <dbReference type="NCBI Taxonomy" id="1117311"/>
    <lineage>
        <taxon>Eukaryota</taxon>
        <taxon>Fungi</taxon>
        <taxon>Fungi incertae sedis</taxon>
        <taxon>Mucoromycota</taxon>
        <taxon>Glomeromycotina</taxon>
        <taxon>Glomeromycetes</taxon>
        <taxon>Glomerales</taxon>
        <taxon>Glomeraceae</taxon>
        <taxon>Funneliformis</taxon>
    </lineage>
</organism>
<dbReference type="PROSITE" id="PS00973">
    <property type="entry name" value="USP_2"/>
    <property type="match status" value="1"/>
</dbReference>
<evidence type="ECO:0000256" key="1">
    <source>
        <dbReference type="ARBA" id="ARBA00000707"/>
    </source>
</evidence>
<keyword evidence="5 6" id="KW-0788">Thiol protease</keyword>
<feature type="region of interest" description="Disordered" evidence="8">
    <location>
        <begin position="537"/>
        <end position="574"/>
    </location>
</feature>
<accession>A0A9W4SVU7</accession>
<evidence type="ECO:0000313" key="10">
    <source>
        <dbReference type="EMBL" id="CAI2183348.1"/>
    </source>
</evidence>
<dbReference type="InterPro" id="IPR028889">
    <property type="entry name" value="USP"/>
</dbReference>
<dbReference type="InterPro" id="IPR044635">
    <property type="entry name" value="UBP14-like"/>
</dbReference>
<dbReference type="InterPro" id="IPR018200">
    <property type="entry name" value="USP_CS"/>
</dbReference>
<dbReference type="GO" id="GO:0061136">
    <property type="term" value="P:regulation of proteasomal protein catabolic process"/>
    <property type="evidence" value="ECO:0007669"/>
    <property type="project" value="TreeGrafter"/>
</dbReference>
<keyword evidence="3 6" id="KW-0833">Ubl conjugation pathway</keyword>
<proteinExistence type="inferred from homology"/>
<dbReference type="InterPro" id="IPR025305">
    <property type="entry name" value="UCH_repeat_domain"/>
</dbReference>
<dbReference type="GO" id="GO:0070628">
    <property type="term" value="F:proteasome binding"/>
    <property type="evidence" value="ECO:0007669"/>
    <property type="project" value="TreeGrafter"/>
</dbReference>
<evidence type="ECO:0000256" key="3">
    <source>
        <dbReference type="ARBA" id="ARBA00022786"/>
    </source>
</evidence>
<evidence type="ECO:0000313" key="11">
    <source>
        <dbReference type="Proteomes" id="UP001153678"/>
    </source>
</evidence>
<dbReference type="PANTHER" id="PTHR43982">
    <property type="entry name" value="UBIQUITIN CARBOXYL-TERMINAL HYDROLASE"/>
    <property type="match status" value="1"/>
</dbReference>
<evidence type="ECO:0000256" key="4">
    <source>
        <dbReference type="ARBA" id="ARBA00022801"/>
    </source>
</evidence>
<feature type="domain" description="USP" evidence="9">
    <location>
        <begin position="438"/>
        <end position="946"/>
    </location>
</feature>
<dbReference type="EMBL" id="CAMKVN010002999">
    <property type="protein sequence ID" value="CAI2183348.1"/>
    <property type="molecule type" value="Genomic_DNA"/>
</dbReference>
<feature type="compositionally biased region" description="Polar residues" evidence="8">
    <location>
        <begin position="616"/>
        <end position="628"/>
    </location>
</feature>
<dbReference type="InterPro" id="IPR001394">
    <property type="entry name" value="Peptidase_C19_UCH"/>
</dbReference>
<dbReference type="AlphaFoldDB" id="A0A9W4SVU7"/>
<keyword evidence="4 6" id="KW-0378">Hydrolase</keyword>
<evidence type="ECO:0000256" key="8">
    <source>
        <dbReference type="SAM" id="MobiDB-lite"/>
    </source>
</evidence>
<evidence type="ECO:0000259" key="9">
    <source>
        <dbReference type="PROSITE" id="PS50235"/>
    </source>
</evidence>
<keyword evidence="7" id="KW-0175">Coiled coil</keyword>
<name>A0A9W4SVU7_9GLOM</name>
<dbReference type="Pfam" id="PF00443">
    <property type="entry name" value="UCH"/>
    <property type="match status" value="1"/>
</dbReference>
<feature type="region of interest" description="Disordered" evidence="8">
    <location>
        <begin position="1"/>
        <end position="21"/>
    </location>
</feature>
<sequence length="955" mass="109350">MAISQDSKVPPPLPPRRNIGTGENIEFAKHGKTPPAWLCTLIRHSPGDNEHLHEFYLSEAFDSENETVLLCQKCHSWFHLTTTASNISGDNMNLEQGRCVSNRDNNLHHLHTTTMTKTCISTNCCLCKFSANVEIKDPLIDMEIFNHLSKLRKHSSYANIVRNNSESEFNASLNDVIDYMIKIVDDLLSHDMRSLTIHCEEFQGKIGLDEASKAIFQSLGFQFENNCLSPIDSLTEQNNKLAKEELKMISFELNSKNNAKKPYEKLGNILGTKYNISFSGSCTKFDPSIATRPSSSFFLGCVSDMDDQTLIWAYKLGIFEFPEKSSEYLQAIYEMSKERKSEALEELVVLERSLGKFSVDELKESYKCLNVENVSVSDELVIDAYNTLVTDQPSSRANYRNALTIIAKARKSEKLINFINDGQINEVLMLDYFSEMPVGLDNIGNTCYLNSLLQYYFTIRPLRQAVLKDSSSIDGHELDWQSITIGHRKVSRAEVERANKFVALLRGLFVNLIHTQQKSLSPDIDLAYLALVNAKSDEEENKDSSKSPIDLSNTSLYDDKMAIDDPSPGPSYKDTDHVMTSETNDHNYISEEETVVIMEGTAASTDNKNGDAMSPMFQQNDETNTPYSSKGKEKESNQTDLSSDLFNNTKEEKLRTASEMLFGKQHDVTECMDNVMFQLEAALKSSFMIDENGEIVAEGRDLYEGLDVYFDTSMVEYDGTQAIREVTITKVPPILQIHVQRVQFDRSTSNIYKSNAYLRFDKVIYLDRYLEKNYDLLKQKRNEAHIWRQDIDKMQEELKDYEHDKKTALSTVDLLKSTAEFIHVMKNQYANTMFDENFNWQLSALEQESNFVNNAIGEIHSKTTVLKSKLKEHYQDLRECEYRLHAVFIHSGQATFGHYWIYIYDFEKDRWLKFNDSYVTELEEREVFADTTGSSANPYCMVYVRAQEAKELVET</sequence>
<evidence type="ECO:0000256" key="2">
    <source>
        <dbReference type="ARBA" id="ARBA00022670"/>
    </source>
</evidence>
<evidence type="ECO:0000256" key="5">
    <source>
        <dbReference type="ARBA" id="ARBA00022807"/>
    </source>
</evidence>
<dbReference type="Proteomes" id="UP001153678">
    <property type="component" value="Unassembled WGS sequence"/>
</dbReference>
<feature type="region of interest" description="Disordered" evidence="8">
    <location>
        <begin position="604"/>
        <end position="642"/>
    </location>
</feature>
<protein>
    <recommendedName>
        <fullName evidence="6">Ubiquitin carboxyl-terminal hydrolase</fullName>
        <ecNumber evidence="6">3.4.19.12</ecNumber>
    </recommendedName>
</protein>
<evidence type="ECO:0000256" key="6">
    <source>
        <dbReference type="RuleBase" id="RU366025"/>
    </source>
</evidence>